<dbReference type="InterPro" id="IPR018062">
    <property type="entry name" value="HTH_AraC-typ_CS"/>
</dbReference>
<dbReference type="SUPFAM" id="SSF51215">
    <property type="entry name" value="Regulatory protein AraC"/>
    <property type="match status" value="1"/>
</dbReference>
<name>A0A0P8WSC4_PSEFL</name>
<gene>
    <name evidence="8" type="ORF">AN403_1776</name>
</gene>
<evidence type="ECO:0000313" key="9">
    <source>
        <dbReference type="Proteomes" id="UP000050349"/>
    </source>
</evidence>
<dbReference type="GO" id="GO:0009893">
    <property type="term" value="P:positive regulation of metabolic process"/>
    <property type="evidence" value="ECO:0007669"/>
    <property type="project" value="UniProtKB-ARBA"/>
</dbReference>
<proteinExistence type="predicted"/>
<dbReference type="InterPro" id="IPR037923">
    <property type="entry name" value="HTH-like"/>
</dbReference>
<dbReference type="InterPro" id="IPR020449">
    <property type="entry name" value="Tscrpt_reg_AraC-type_HTH"/>
</dbReference>
<evidence type="ECO:0000256" key="2">
    <source>
        <dbReference type="ARBA" id="ARBA00023015"/>
    </source>
</evidence>
<dbReference type="GO" id="GO:0003700">
    <property type="term" value="F:DNA-binding transcription factor activity"/>
    <property type="evidence" value="ECO:0007669"/>
    <property type="project" value="InterPro"/>
</dbReference>
<protein>
    <submittedName>
        <fullName evidence="8">Helix-turn-helix domain protein</fullName>
    </submittedName>
</protein>
<dbReference type="GO" id="GO:0005737">
    <property type="term" value="C:cytoplasm"/>
    <property type="evidence" value="ECO:0007669"/>
    <property type="project" value="UniProtKB-SubCell"/>
</dbReference>
<organism evidence="8 9">
    <name type="scientific">Pseudomonas fluorescens</name>
    <dbReference type="NCBI Taxonomy" id="294"/>
    <lineage>
        <taxon>Bacteria</taxon>
        <taxon>Pseudomonadati</taxon>
        <taxon>Pseudomonadota</taxon>
        <taxon>Gammaproteobacteria</taxon>
        <taxon>Pseudomonadales</taxon>
        <taxon>Pseudomonadaceae</taxon>
        <taxon>Pseudomonas</taxon>
    </lineage>
</organism>
<keyword evidence="4" id="KW-0010">Activator</keyword>
<evidence type="ECO:0000256" key="1">
    <source>
        <dbReference type="ARBA" id="ARBA00004496"/>
    </source>
</evidence>
<dbReference type="PANTHER" id="PTHR46796:SF6">
    <property type="entry name" value="ARAC SUBFAMILY"/>
    <property type="match status" value="1"/>
</dbReference>
<dbReference type="PROSITE" id="PS00041">
    <property type="entry name" value="HTH_ARAC_FAMILY_1"/>
    <property type="match status" value="1"/>
</dbReference>
<sequence length="304" mass="34216">MINTSVPQMTSAEHLDAYPAGQRISTTNGPAWQDVRLSVFSLVSTTEVFSMPAVAEPLIVWVTSGEAETQEREEDGPWMISRIKQGSLFVTAAGAPYDFLWKRLSTEPFEVVMVLLSLALFEEALHDLYGANAAHATLRDISGFEDPQLVTLLQCLREEAGRPEASKLFTHGIAQALCIHLARHYVELDTHSNKEASSLPAFKLRRITAWMAEHLAEEFSLALLAEQAGMSEYHFNRLFKRAVGIAPSQYQIKLRIDTARRLLRETKMTVITIANEVGYSNPSHFSRIFRKDTGFSPSDYRRQR</sequence>
<dbReference type="PROSITE" id="PS01124">
    <property type="entry name" value="HTH_ARAC_FAMILY_2"/>
    <property type="match status" value="1"/>
</dbReference>
<comment type="caution">
    <text evidence="8">The sequence shown here is derived from an EMBL/GenBank/DDBJ whole genome shotgun (WGS) entry which is preliminary data.</text>
</comment>
<evidence type="ECO:0000256" key="4">
    <source>
        <dbReference type="ARBA" id="ARBA00023159"/>
    </source>
</evidence>
<dbReference type="Gene3D" id="1.10.10.60">
    <property type="entry name" value="Homeodomain-like"/>
    <property type="match status" value="2"/>
</dbReference>
<comment type="subcellular location">
    <subcellularLocation>
        <location evidence="1">Cytoplasm</location>
    </subcellularLocation>
</comment>
<dbReference type="Pfam" id="PF12833">
    <property type="entry name" value="HTH_18"/>
    <property type="match status" value="1"/>
</dbReference>
<comment type="function">
    <text evidence="6">Regulatory protein of the TOL plasmid xyl operons. XylS activates the xylXYZLTEGFJQKIH operon required for the degradation of toluene, m-xylene and p-xylene.</text>
</comment>
<dbReference type="OrthoDB" id="5622169at2"/>
<dbReference type="PRINTS" id="PR00032">
    <property type="entry name" value="HTHARAC"/>
</dbReference>
<dbReference type="PATRIC" id="fig|294.162.peg.4832"/>
<keyword evidence="2" id="KW-0805">Transcription regulation</keyword>
<dbReference type="PANTHER" id="PTHR46796">
    <property type="entry name" value="HTH-TYPE TRANSCRIPTIONAL ACTIVATOR RHAS-RELATED"/>
    <property type="match status" value="1"/>
</dbReference>
<dbReference type="EMBL" id="LJXB01000088">
    <property type="protein sequence ID" value="KPU56067.1"/>
    <property type="molecule type" value="Genomic_DNA"/>
</dbReference>
<dbReference type="InterPro" id="IPR018060">
    <property type="entry name" value="HTH_AraC"/>
</dbReference>
<evidence type="ECO:0000256" key="6">
    <source>
        <dbReference type="ARBA" id="ARBA00037345"/>
    </source>
</evidence>
<evidence type="ECO:0000313" key="8">
    <source>
        <dbReference type="EMBL" id="KPU56067.1"/>
    </source>
</evidence>
<evidence type="ECO:0000256" key="3">
    <source>
        <dbReference type="ARBA" id="ARBA00023125"/>
    </source>
</evidence>
<keyword evidence="3" id="KW-0238">DNA-binding</keyword>
<reference evidence="8 9" key="1">
    <citation type="submission" date="2015-09" db="EMBL/GenBank/DDBJ databases">
        <authorList>
            <person name="Jackson K.R."/>
            <person name="Lunt B.L."/>
            <person name="Fisher J.N.B."/>
            <person name="Gardner A.V."/>
            <person name="Bailey M.E."/>
            <person name="Deus L.M."/>
            <person name="Earl A.S."/>
            <person name="Gibby P.D."/>
            <person name="Hartmann K.A."/>
            <person name="Liu J.E."/>
            <person name="Manci A.M."/>
            <person name="Nielsen D.A."/>
            <person name="Solomon M.B."/>
            <person name="Breakwell D.P."/>
            <person name="Burnett S.H."/>
            <person name="Grose J.H."/>
        </authorList>
    </citation>
    <scope>NUCLEOTIDE SEQUENCE [LARGE SCALE GENOMIC DNA]</scope>
    <source>
        <strain evidence="8 9">S613</strain>
    </source>
</reference>
<evidence type="ECO:0000256" key="5">
    <source>
        <dbReference type="ARBA" id="ARBA00023163"/>
    </source>
</evidence>
<keyword evidence="5" id="KW-0804">Transcription</keyword>
<dbReference type="SMART" id="SM00342">
    <property type="entry name" value="HTH_ARAC"/>
    <property type="match status" value="1"/>
</dbReference>
<accession>A0A0P8WSC4</accession>
<dbReference type="RefSeq" id="WP_057399559.1">
    <property type="nucleotide sequence ID" value="NZ_LJXB01000088.1"/>
</dbReference>
<dbReference type="SUPFAM" id="SSF46689">
    <property type="entry name" value="Homeodomain-like"/>
    <property type="match status" value="2"/>
</dbReference>
<evidence type="ECO:0000259" key="7">
    <source>
        <dbReference type="PROSITE" id="PS01124"/>
    </source>
</evidence>
<dbReference type="InterPro" id="IPR050204">
    <property type="entry name" value="AraC_XylS_family_regulators"/>
</dbReference>
<dbReference type="GO" id="GO:0043565">
    <property type="term" value="F:sequence-specific DNA binding"/>
    <property type="evidence" value="ECO:0007669"/>
    <property type="project" value="InterPro"/>
</dbReference>
<feature type="domain" description="HTH araC/xylS-type" evidence="7">
    <location>
        <begin position="205"/>
        <end position="303"/>
    </location>
</feature>
<dbReference type="AlphaFoldDB" id="A0A0P8WSC4"/>
<dbReference type="InterPro" id="IPR009057">
    <property type="entry name" value="Homeodomain-like_sf"/>
</dbReference>
<dbReference type="Proteomes" id="UP000050349">
    <property type="component" value="Unassembled WGS sequence"/>
</dbReference>